<dbReference type="GO" id="GO:0016020">
    <property type="term" value="C:membrane"/>
    <property type="evidence" value="ECO:0007669"/>
    <property type="project" value="InterPro"/>
</dbReference>
<evidence type="ECO:0000313" key="2">
    <source>
        <dbReference type="EMBL" id="GAE30116.1"/>
    </source>
</evidence>
<dbReference type="Pfam" id="PF04186">
    <property type="entry name" value="FxsA"/>
    <property type="match status" value="1"/>
</dbReference>
<dbReference type="Proteomes" id="UP000018895">
    <property type="component" value="Unassembled WGS sequence"/>
</dbReference>
<dbReference type="InterPro" id="IPR007313">
    <property type="entry name" value="FxsA"/>
</dbReference>
<sequence>MFRFLILLLIVVPALEVGLLILSGYALGIWPTIILIISTGVLGAWLAKREGLQALKVAQLQMQQGQLPNNVILDGLCILVGGVVLLTPGFLTDAFGFFLLIPKTRGYVKAFLTRIIHKMIQNGNFIIMTRR</sequence>
<dbReference type="RefSeq" id="WP_035342474.1">
    <property type="nucleotide sequence ID" value="NZ_BAUU01000009.1"/>
</dbReference>
<name>W4QDH6_9BACI</name>
<gene>
    <name evidence="2" type="ORF">JCM9152_1512</name>
</gene>
<feature type="transmembrane region" description="Helical" evidence="1">
    <location>
        <begin position="29"/>
        <end position="47"/>
    </location>
</feature>
<evidence type="ECO:0000256" key="1">
    <source>
        <dbReference type="SAM" id="Phobius"/>
    </source>
</evidence>
<comment type="caution">
    <text evidence="2">The sequence shown here is derived from an EMBL/GenBank/DDBJ whole genome shotgun (WGS) entry which is preliminary data.</text>
</comment>
<dbReference type="PANTHER" id="PTHR35335:SF1">
    <property type="entry name" value="UPF0716 PROTEIN FXSA"/>
    <property type="match status" value="1"/>
</dbReference>
<evidence type="ECO:0000313" key="3">
    <source>
        <dbReference type="Proteomes" id="UP000018895"/>
    </source>
</evidence>
<organism evidence="2 3">
    <name type="scientific">Halalkalibacter hemicellulosilyticusJCM 9152</name>
    <dbReference type="NCBI Taxonomy" id="1236971"/>
    <lineage>
        <taxon>Bacteria</taxon>
        <taxon>Bacillati</taxon>
        <taxon>Bacillota</taxon>
        <taxon>Bacilli</taxon>
        <taxon>Bacillales</taxon>
        <taxon>Bacillaceae</taxon>
        <taxon>Halalkalibacter</taxon>
    </lineage>
</organism>
<dbReference type="STRING" id="1236971.JCM9152_1512"/>
<keyword evidence="3" id="KW-1185">Reference proteome</keyword>
<protein>
    <submittedName>
        <fullName evidence="2">FxsA protein</fullName>
    </submittedName>
</protein>
<dbReference type="PANTHER" id="PTHR35335">
    <property type="entry name" value="UPF0716 PROTEIN FXSA"/>
    <property type="match status" value="1"/>
</dbReference>
<dbReference type="NCBIfam" id="NF008528">
    <property type="entry name" value="PRK11463.1-2"/>
    <property type="match status" value="1"/>
</dbReference>
<accession>W4QDH6</accession>
<feature type="transmembrane region" description="Helical" evidence="1">
    <location>
        <begin position="67"/>
        <end position="91"/>
    </location>
</feature>
<keyword evidence="1" id="KW-0472">Membrane</keyword>
<dbReference type="OrthoDB" id="9792788at2"/>
<keyword evidence="1" id="KW-0812">Transmembrane</keyword>
<proteinExistence type="predicted"/>
<dbReference type="AlphaFoldDB" id="W4QDH6"/>
<dbReference type="EMBL" id="BAUU01000009">
    <property type="protein sequence ID" value="GAE30116.1"/>
    <property type="molecule type" value="Genomic_DNA"/>
</dbReference>
<keyword evidence="1" id="KW-1133">Transmembrane helix</keyword>
<reference evidence="2" key="1">
    <citation type="journal article" date="2014" name="Genome Announc.">
        <title>Draft Genome Sequences of Three Alkaliphilic Bacillus Strains, Bacillus wakoensis JCM 9140T, Bacillus akibai JCM 9157T, and Bacillus hemicellulosilyticus JCM 9152T.</title>
        <authorList>
            <person name="Yuki M."/>
            <person name="Oshima K."/>
            <person name="Suda W."/>
            <person name="Oshida Y."/>
            <person name="Kitamura K."/>
            <person name="Iida T."/>
            <person name="Hattori M."/>
            <person name="Ohkuma M."/>
        </authorList>
    </citation>
    <scope>NUCLEOTIDE SEQUENCE [LARGE SCALE GENOMIC DNA]</scope>
    <source>
        <strain evidence="2">JCM 9152</strain>
    </source>
</reference>